<evidence type="ECO:0000259" key="4">
    <source>
        <dbReference type="Pfam" id="PF01191"/>
    </source>
</evidence>
<dbReference type="InterPro" id="IPR000783">
    <property type="entry name" value="RNA_pol_subH/Rpb5_C"/>
</dbReference>
<dbReference type="InterPro" id="IPR035913">
    <property type="entry name" value="RPB5-like_sf"/>
</dbReference>
<dbReference type="Proteomes" id="UP000265566">
    <property type="component" value="Chromosome 3"/>
</dbReference>
<keyword evidence="6" id="KW-0804">Transcription</keyword>
<organism evidence="6">
    <name type="scientific">Medicago truncatula</name>
    <name type="common">Barrel medic</name>
    <name type="synonym">Medicago tribuloides</name>
    <dbReference type="NCBI Taxonomy" id="3880"/>
    <lineage>
        <taxon>Eukaryota</taxon>
        <taxon>Viridiplantae</taxon>
        <taxon>Streptophyta</taxon>
        <taxon>Embryophyta</taxon>
        <taxon>Tracheophyta</taxon>
        <taxon>Spermatophyta</taxon>
        <taxon>Magnoliopsida</taxon>
        <taxon>eudicotyledons</taxon>
        <taxon>Gunneridae</taxon>
        <taxon>Pentapetalae</taxon>
        <taxon>rosids</taxon>
        <taxon>fabids</taxon>
        <taxon>Fabales</taxon>
        <taxon>Fabaceae</taxon>
        <taxon>Papilionoideae</taxon>
        <taxon>50 kb inversion clade</taxon>
        <taxon>NPAAA clade</taxon>
        <taxon>Hologalegina</taxon>
        <taxon>IRL clade</taxon>
        <taxon>Trifolieae</taxon>
        <taxon>Medicago</taxon>
    </lineage>
</organism>
<dbReference type="EMBL" id="PSQE01000003">
    <property type="protein sequence ID" value="RHN67365.1"/>
    <property type="molecule type" value="Genomic_DNA"/>
</dbReference>
<dbReference type="GO" id="GO:0005634">
    <property type="term" value="C:nucleus"/>
    <property type="evidence" value="ECO:0007669"/>
    <property type="project" value="UniProtKB-SubCell"/>
</dbReference>
<reference evidence="6" key="1">
    <citation type="journal article" date="2018" name="Nat. Plants">
        <title>Whole-genome landscape of Medicago truncatula symbiotic genes.</title>
        <authorList>
            <person name="Pecrix Y."/>
            <person name="Gamas P."/>
            <person name="Carrere S."/>
        </authorList>
    </citation>
    <scope>NUCLEOTIDE SEQUENCE</scope>
    <source>
        <tissue evidence="6">Leaves</tissue>
    </source>
</reference>
<comment type="caution">
    <text evidence="6">The sequence shown here is derived from an EMBL/GenBank/DDBJ whole genome shotgun (WGS) entry which is preliminary data.</text>
</comment>
<evidence type="ECO:0000256" key="3">
    <source>
        <dbReference type="ARBA" id="ARBA00025765"/>
    </source>
</evidence>
<dbReference type="GO" id="GO:0006351">
    <property type="term" value="P:DNA-templated transcription"/>
    <property type="evidence" value="ECO:0007669"/>
    <property type="project" value="InterPro"/>
</dbReference>
<dbReference type="InterPro" id="IPR005571">
    <property type="entry name" value="RNA_pol_Rpb5_N"/>
</dbReference>
<evidence type="ECO:0000259" key="5">
    <source>
        <dbReference type="Pfam" id="PF03871"/>
    </source>
</evidence>
<dbReference type="GO" id="GO:0000428">
    <property type="term" value="C:DNA-directed RNA polymerase complex"/>
    <property type="evidence" value="ECO:0007669"/>
    <property type="project" value="UniProtKB-KW"/>
</dbReference>
<sequence>MAMNENGNETRSECLVRMCNEESDIETIHYFECRKTLMEMLHDRGYNVSESDLTLFLSIVNVSPKYEVLTANEKQNLLKYKVEEKQLPHMLRTDAIASYYGLEKGQVVKISHSGEMFNS</sequence>
<dbReference type="Pfam" id="PF01191">
    <property type="entry name" value="RNA_pol_Rpb5_C"/>
    <property type="match status" value="1"/>
</dbReference>
<gene>
    <name evidence="6" type="ORF">MtrunA17_Chr3g0101971</name>
</gene>
<dbReference type="Gramene" id="rna15546">
    <property type="protein sequence ID" value="RHN67365.1"/>
    <property type="gene ID" value="gene15546"/>
</dbReference>
<dbReference type="SUPFAM" id="SSF55287">
    <property type="entry name" value="RPB5-like RNA polymerase subunit"/>
    <property type="match status" value="1"/>
</dbReference>
<name>A0A396ITS3_MEDTR</name>
<comment type="similarity">
    <text evidence="3">Belongs to the archaeal Rpo5/eukaryotic RPB5 RNA polymerase subunit family.</text>
</comment>
<dbReference type="InterPro" id="IPR036710">
    <property type="entry name" value="RNA_pol_Rpb5_N_sf"/>
</dbReference>
<dbReference type="InterPro" id="IPR014381">
    <property type="entry name" value="Arch_Rpo5/euc_Rpb5"/>
</dbReference>
<keyword evidence="2" id="KW-0539">Nucleus</keyword>
<dbReference type="PANTHER" id="PTHR10535:SF12">
    <property type="entry name" value="DNA-DIRECTED RNA POLYMERASE V SUBUNIT 5C"/>
    <property type="match status" value="1"/>
</dbReference>
<protein>
    <submittedName>
        <fullName evidence="6">Putative DNA-directed RNA polymerase RPB5 subunit, eukaryote/virus</fullName>
    </submittedName>
</protein>
<comment type="subcellular location">
    <subcellularLocation>
        <location evidence="1">Nucleus</location>
    </subcellularLocation>
</comment>
<dbReference type="Pfam" id="PF03871">
    <property type="entry name" value="RNA_pol_Rpb5_N"/>
    <property type="match status" value="1"/>
</dbReference>
<proteinExistence type="inferred from homology"/>
<keyword evidence="6" id="KW-0240">DNA-directed RNA polymerase</keyword>
<dbReference type="GO" id="GO:0003899">
    <property type="term" value="F:DNA-directed RNA polymerase activity"/>
    <property type="evidence" value="ECO:0007669"/>
    <property type="project" value="InterPro"/>
</dbReference>
<accession>A0A396ITS3</accession>
<evidence type="ECO:0000256" key="1">
    <source>
        <dbReference type="ARBA" id="ARBA00004123"/>
    </source>
</evidence>
<feature type="domain" description="RNA polymerase Rpb5 N-terminal" evidence="5">
    <location>
        <begin position="26"/>
        <end position="57"/>
    </location>
</feature>
<dbReference type="AlphaFoldDB" id="A0A396ITS3"/>
<evidence type="ECO:0000256" key="2">
    <source>
        <dbReference type="ARBA" id="ARBA00023242"/>
    </source>
</evidence>
<dbReference type="SUPFAM" id="SSF53036">
    <property type="entry name" value="Eukaryotic RPB5 N-terminal domain"/>
    <property type="match status" value="1"/>
</dbReference>
<dbReference type="GO" id="GO:0003677">
    <property type="term" value="F:DNA binding"/>
    <property type="evidence" value="ECO:0007669"/>
    <property type="project" value="InterPro"/>
</dbReference>
<evidence type="ECO:0000313" key="6">
    <source>
        <dbReference type="EMBL" id="RHN67365.1"/>
    </source>
</evidence>
<feature type="domain" description="RNA polymerase subunit H/Rpb5 C-terminal" evidence="4">
    <location>
        <begin position="62"/>
        <end position="116"/>
    </location>
</feature>
<dbReference type="PANTHER" id="PTHR10535">
    <property type="entry name" value="DNA-DIRECTED RNA POLYMERASES I, II, AND III SUBUNIT RPABC1"/>
    <property type="match status" value="1"/>
</dbReference>
<dbReference type="Gene3D" id="3.90.940.20">
    <property type="entry name" value="RPB5-like RNA polymerase subunit"/>
    <property type="match status" value="1"/>
</dbReference>